<comment type="caution">
    <text evidence="1">The sequence shown here is derived from an EMBL/GenBank/DDBJ whole genome shotgun (WGS) entry which is preliminary data.</text>
</comment>
<name>A0A8H7C587_AGABI</name>
<organism evidence="1 2">
    <name type="scientific">Agaricus bisporus var. burnettii</name>
    <dbReference type="NCBI Taxonomy" id="192524"/>
    <lineage>
        <taxon>Eukaryota</taxon>
        <taxon>Fungi</taxon>
        <taxon>Dikarya</taxon>
        <taxon>Basidiomycota</taxon>
        <taxon>Agaricomycotina</taxon>
        <taxon>Agaricomycetes</taxon>
        <taxon>Agaricomycetidae</taxon>
        <taxon>Agaricales</taxon>
        <taxon>Agaricineae</taxon>
        <taxon>Agaricaceae</taxon>
        <taxon>Agaricus</taxon>
    </lineage>
</organism>
<proteinExistence type="predicted"/>
<protein>
    <submittedName>
        <fullName evidence="1">Uncharacterized protein</fullName>
    </submittedName>
</protein>
<evidence type="ECO:0000313" key="2">
    <source>
        <dbReference type="Proteomes" id="UP000629468"/>
    </source>
</evidence>
<gene>
    <name evidence="1" type="ORF">Agabi119p4_9254</name>
</gene>
<dbReference type="Proteomes" id="UP000629468">
    <property type="component" value="Unassembled WGS sequence"/>
</dbReference>
<sequence>MLTLPPLVSNFIIDTDSESESEDDSMPETPPALAPVLPAFLTKPQPPAIALGPNQRAIAGSQRVYRFREMQGVHIGKGGGEVLQSITAAPALGHNSFEELRVECYLQSRFATGSYPKAVDPTKTPWKVIPPMFNALTVKPMVYGVEENDVLMDD</sequence>
<evidence type="ECO:0000313" key="1">
    <source>
        <dbReference type="EMBL" id="KAF7762661.1"/>
    </source>
</evidence>
<accession>A0A8H7C587</accession>
<reference evidence="1 2" key="1">
    <citation type="journal article" name="Sci. Rep.">
        <title>Telomere-to-telomere assembled and centromere annotated genomes of the two main subspecies of the button mushroom Agaricus bisporus reveal especially polymorphic chromosome ends.</title>
        <authorList>
            <person name="Sonnenberg A.S.M."/>
            <person name="Sedaghat-Telgerd N."/>
            <person name="Lavrijssen B."/>
            <person name="Ohm R.A."/>
            <person name="Hendrickx P.M."/>
            <person name="Scholtmeijer K."/>
            <person name="Baars J.J.P."/>
            <person name="van Peer A."/>
        </authorList>
    </citation>
    <scope>NUCLEOTIDE SEQUENCE [LARGE SCALE GENOMIC DNA]</scope>
    <source>
        <strain evidence="1 2">H119_p4</strain>
    </source>
</reference>
<dbReference type="EMBL" id="JABXXO010000012">
    <property type="protein sequence ID" value="KAF7762661.1"/>
    <property type="molecule type" value="Genomic_DNA"/>
</dbReference>
<dbReference type="AlphaFoldDB" id="A0A8H7C587"/>